<dbReference type="PANTHER" id="PTHR43788:SF6">
    <property type="entry name" value="DNA HELICASE B"/>
    <property type="match status" value="1"/>
</dbReference>
<gene>
    <name evidence="5" type="ORF">V2E26_02895</name>
</gene>
<evidence type="ECO:0000313" key="5">
    <source>
        <dbReference type="EMBL" id="WVN21341.1"/>
    </source>
</evidence>
<dbReference type="PANTHER" id="PTHR43788">
    <property type="entry name" value="DNA2/NAM7 HELICASE FAMILY MEMBER"/>
    <property type="match status" value="1"/>
</dbReference>
<evidence type="ECO:0000259" key="4">
    <source>
        <dbReference type="Pfam" id="PF18335"/>
    </source>
</evidence>
<proteinExistence type="predicted"/>
<reference evidence="5" key="1">
    <citation type="submission" date="2024-01" db="EMBL/GenBank/DDBJ databases">
        <title>Complete genome sequence of Mycoplasma gateae strain 3700.</title>
        <authorList>
            <person name="Spergser J."/>
        </authorList>
    </citation>
    <scope>NUCLEOTIDE SEQUENCE [LARGE SCALE GENOMIC DNA]</scope>
    <source>
        <strain evidence="5">3700</strain>
    </source>
</reference>
<keyword evidence="2" id="KW-0067">ATP-binding</keyword>
<dbReference type="InterPro" id="IPR050534">
    <property type="entry name" value="Coronavir_polyprotein_1ab"/>
</dbReference>
<dbReference type="RefSeq" id="WP_330463380.1">
    <property type="nucleotide sequence ID" value="NZ_CP143578.1"/>
</dbReference>
<dbReference type="CDD" id="cd17933">
    <property type="entry name" value="DEXSc_RecD-like"/>
    <property type="match status" value="1"/>
</dbReference>
<evidence type="ECO:0000256" key="1">
    <source>
        <dbReference type="ARBA" id="ARBA00022741"/>
    </source>
</evidence>
<organism evidence="5 6">
    <name type="scientific">Metamycoplasma gateae</name>
    <dbReference type="NCBI Taxonomy" id="35769"/>
    <lineage>
        <taxon>Bacteria</taxon>
        <taxon>Bacillati</taxon>
        <taxon>Mycoplasmatota</taxon>
        <taxon>Mycoplasmoidales</taxon>
        <taxon>Metamycoplasmataceae</taxon>
        <taxon>Metamycoplasma</taxon>
    </lineage>
</organism>
<dbReference type="Proteomes" id="UP001431935">
    <property type="component" value="Chromosome"/>
</dbReference>
<dbReference type="Gene3D" id="2.30.30.940">
    <property type="match status" value="1"/>
</dbReference>
<sequence length="758" mass="88427">MEDITSKVIGKFTKILWQSNDKKTVIAAFLIIQNDAKNPVHINAYNSISITFKDNSFDNSKLTINEQLYELSLYKNLASRYPDSYLLNLDELIKLVENTDIKSDKYFYLSRLLRLPIFKNLVSSRAEIIANDLGDNMIDRILNDNTVHFNNFSIKEESWNEFVNIIKENTNYLKDLTELFKIDVSYNFYKIMLNYVDNLSEFIDEYFDNFYQYYFDADEDEKPRLSDIDKIAKKYNPESLKYKNSTYLYHFVQEYFFLSGNTRIKKDDFYNVITSSINDSNLATNIEIFESATKILLNEMMILELEYEDGIYYTTRDVVYMEKYIIKRLKNVEKKSIKKHIKYNENYKLDVQQKEAIKSALDDNLVLITGSPGTGKTLITNEIIDSFLSEFDEDDIAVLTPTGRATININSKQEKNIAQTIHSFLKWDIDNNKFYISEKNSLPIKVLIIDEFSMVSLELFYKLLKGISQYSLAKIILVGDKDQLPAIGSGYLIKDFIENEIFKTIKLTKIYRQAENYEIVNDALKINDGIMPQFEGKSSQFIECKRSLLKNMIISKLEELLDLGYDKKDIAILSPIYKHETGIDELNELLNDYFRKKENQEVVFYNDHDIAINDKVINLVNDSKLKVFNGEIGYISKFSYVISEVKKEKRLSHITVDFENDEKTVTYSRSDFFEKTYPAYCTSVHKYQGSEAKAVIVVLFSEAKRLLSKKLIYTAITRAQQYSVVIGEKEALKIGISNDDDSNRITNIKYLWLKQNIK</sequence>
<dbReference type="InterPro" id="IPR041451">
    <property type="entry name" value="RecD2_SH13"/>
</dbReference>
<keyword evidence="6" id="KW-1185">Reference proteome</keyword>
<feature type="domain" description="UvrD-like helicase C-terminal" evidence="3">
    <location>
        <begin position="678"/>
        <end position="726"/>
    </location>
</feature>
<evidence type="ECO:0000313" key="6">
    <source>
        <dbReference type="Proteomes" id="UP001431935"/>
    </source>
</evidence>
<dbReference type="CDD" id="cd18809">
    <property type="entry name" value="SF1_C_RecD"/>
    <property type="match status" value="1"/>
</dbReference>
<accession>A0ABZ2AGU8</accession>
<protein>
    <submittedName>
        <fullName evidence="5">AAA family ATPase</fullName>
    </submittedName>
</protein>
<dbReference type="Gene3D" id="3.40.50.300">
    <property type="entry name" value="P-loop containing nucleotide triphosphate hydrolases"/>
    <property type="match status" value="2"/>
</dbReference>
<feature type="domain" description="ATP-dependent RecD2 DNA helicase SH3" evidence="4">
    <location>
        <begin position="586"/>
        <end position="658"/>
    </location>
</feature>
<dbReference type="InterPro" id="IPR027785">
    <property type="entry name" value="UvrD-like_helicase_C"/>
</dbReference>
<keyword evidence="1" id="KW-0547">Nucleotide-binding</keyword>
<dbReference type="SUPFAM" id="SSF52540">
    <property type="entry name" value="P-loop containing nucleoside triphosphate hydrolases"/>
    <property type="match status" value="1"/>
</dbReference>
<dbReference type="InterPro" id="IPR027417">
    <property type="entry name" value="P-loop_NTPase"/>
</dbReference>
<dbReference type="EMBL" id="CP143578">
    <property type="protein sequence ID" value="WVN21341.1"/>
    <property type="molecule type" value="Genomic_DNA"/>
</dbReference>
<evidence type="ECO:0000259" key="3">
    <source>
        <dbReference type="Pfam" id="PF13538"/>
    </source>
</evidence>
<dbReference type="Pfam" id="PF13538">
    <property type="entry name" value="UvrD_C_2"/>
    <property type="match status" value="1"/>
</dbReference>
<evidence type="ECO:0000256" key="2">
    <source>
        <dbReference type="ARBA" id="ARBA00022840"/>
    </source>
</evidence>
<dbReference type="Pfam" id="PF13245">
    <property type="entry name" value="AAA_19"/>
    <property type="match status" value="1"/>
</dbReference>
<name>A0ABZ2AGU8_9BACT</name>
<dbReference type="Pfam" id="PF18335">
    <property type="entry name" value="SH3_13"/>
    <property type="match status" value="1"/>
</dbReference>